<dbReference type="EMBL" id="SZQA01000001">
    <property type="protein sequence ID" value="TKK91320.1"/>
    <property type="molecule type" value="Genomic_DNA"/>
</dbReference>
<dbReference type="AlphaFoldDB" id="A0A4U3MQB8"/>
<organism evidence="1 2">
    <name type="scientific">Herbidospora galbida</name>
    <dbReference type="NCBI Taxonomy" id="2575442"/>
    <lineage>
        <taxon>Bacteria</taxon>
        <taxon>Bacillati</taxon>
        <taxon>Actinomycetota</taxon>
        <taxon>Actinomycetes</taxon>
        <taxon>Streptosporangiales</taxon>
        <taxon>Streptosporangiaceae</taxon>
        <taxon>Herbidospora</taxon>
    </lineage>
</organism>
<reference evidence="1 2" key="1">
    <citation type="submission" date="2019-04" db="EMBL/GenBank/DDBJ databases">
        <title>Herbidospora sp. NEAU-GS14.nov., a novel actinomycete isolated from soil.</title>
        <authorList>
            <person name="Han L."/>
        </authorList>
    </citation>
    <scope>NUCLEOTIDE SEQUENCE [LARGE SCALE GENOMIC DNA]</scope>
    <source>
        <strain evidence="1 2">NEAU-GS14</strain>
    </source>
</reference>
<proteinExistence type="predicted"/>
<accession>A0A4U3MQB8</accession>
<gene>
    <name evidence="1" type="ORF">FDA94_00465</name>
</gene>
<evidence type="ECO:0000313" key="2">
    <source>
        <dbReference type="Proteomes" id="UP000308705"/>
    </source>
</evidence>
<sequence>MPYRPCGSWALAVREEGREGPALFGHGVSVDRGEVARRGDGLNPDTRILGVCHMPYMPNKITSL</sequence>
<evidence type="ECO:0000313" key="1">
    <source>
        <dbReference type="EMBL" id="TKK91320.1"/>
    </source>
</evidence>
<dbReference type="Proteomes" id="UP000308705">
    <property type="component" value="Unassembled WGS sequence"/>
</dbReference>
<protein>
    <submittedName>
        <fullName evidence="1">Uncharacterized protein</fullName>
    </submittedName>
</protein>
<comment type="caution">
    <text evidence="1">The sequence shown here is derived from an EMBL/GenBank/DDBJ whole genome shotgun (WGS) entry which is preliminary data.</text>
</comment>
<name>A0A4U3MQB8_9ACTN</name>
<keyword evidence="2" id="KW-1185">Reference proteome</keyword>
<dbReference type="RefSeq" id="WP_137245018.1">
    <property type="nucleotide sequence ID" value="NZ_SZQA01000001.1"/>
</dbReference>